<keyword evidence="1" id="KW-0175">Coiled coil</keyword>
<feature type="coiled-coil region" evidence="1">
    <location>
        <begin position="147"/>
        <end position="174"/>
    </location>
</feature>
<organism evidence="3 4">
    <name type="scientific">Candidatus Phytoplasma rubi</name>
    <dbReference type="NCBI Taxonomy" id="399025"/>
    <lineage>
        <taxon>Bacteria</taxon>
        <taxon>Bacillati</taxon>
        <taxon>Mycoplasmatota</taxon>
        <taxon>Mollicutes</taxon>
        <taxon>Acholeplasmatales</taxon>
        <taxon>Acholeplasmataceae</taxon>
        <taxon>Candidatus Phytoplasma</taxon>
        <taxon>16SrV (Elm yellows group)</taxon>
    </lineage>
</organism>
<keyword evidence="2" id="KW-0812">Transmembrane</keyword>
<feature type="transmembrane region" description="Helical" evidence="2">
    <location>
        <begin position="12"/>
        <end position="29"/>
    </location>
</feature>
<dbReference type="RefSeq" id="WP_268849588.1">
    <property type="nucleotide sequence ID" value="NZ_CP114006.1"/>
</dbReference>
<dbReference type="EMBL" id="CP114006">
    <property type="protein sequence ID" value="WAN63379.1"/>
    <property type="molecule type" value="Genomic_DNA"/>
</dbReference>
<evidence type="ECO:0000313" key="3">
    <source>
        <dbReference type="EMBL" id="WAN63379.1"/>
    </source>
</evidence>
<dbReference type="Proteomes" id="UP001164727">
    <property type="component" value="Chromosome"/>
</dbReference>
<gene>
    <name evidence="3" type="ORF">RS022_04920</name>
</gene>
<keyword evidence="2" id="KW-0472">Membrane</keyword>
<keyword evidence="2" id="KW-1133">Transmembrane helix</keyword>
<sequence>MNISNFLKKHLSIIIIISIFVIIVIFWFYQSANNSQQNKEKMSHLELKSEEIKLLELKSEESKPQKNKYETKKPKFSTTQTYFDQIKNYIFQETDDKFLLPNDISESEQKSIEKIKNSSKLSLNSLKENQNQIIKENEKCYNLKKQFHKLQLQKEILKGQLKQKELELKILDNILSRDEDYRKTLEEKYKNNETQYKNSILSELNSIYEIDN</sequence>
<accession>A0ABY7BSC2</accession>
<evidence type="ECO:0000256" key="2">
    <source>
        <dbReference type="SAM" id="Phobius"/>
    </source>
</evidence>
<name>A0ABY7BSC2_9MOLU</name>
<reference evidence="3 4" key="1">
    <citation type="journal article" date="2023" name="Microbiol. Resour. Announc.">
        <title>Complete Genome of 'Candidatus Phytoplasma rubi' RS, a Phytopathogenic Bacterium Associated with Rubus Stunt Disease.</title>
        <authorList>
            <person name="Duckeck D."/>
            <person name="Zubert C."/>
            <person name="Bohm J.W."/>
            <person name="Carminati G."/>
            <person name="Schneider B."/>
            <person name="Kube M."/>
        </authorList>
    </citation>
    <scope>NUCLEOTIDE SEQUENCE [LARGE SCALE GENOMIC DNA]</scope>
    <source>
        <strain evidence="3 4">RS</strain>
    </source>
</reference>
<proteinExistence type="predicted"/>
<protein>
    <recommendedName>
        <fullName evidence="5">Effector</fullName>
    </recommendedName>
</protein>
<evidence type="ECO:0000313" key="4">
    <source>
        <dbReference type="Proteomes" id="UP001164727"/>
    </source>
</evidence>
<keyword evidence="4" id="KW-1185">Reference proteome</keyword>
<evidence type="ECO:0000256" key="1">
    <source>
        <dbReference type="SAM" id="Coils"/>
    </source>
</evidence>
<evidence type="ECO:0008006" key="5">
    <source>
        <dbReference type="Google" id="ProtNLM"/>
    </source>
</evidence>